<evidence type="ECO:0000256" key="1">
    <source>
        <dbReference type="SAM" id="MobiDB-lite"/>
    </source>
</evidence>
<feature type="compositionally biased region" description="Basic residues" evidence="1">
    <location>
        <begin position="127"/>
        <end position="136"/>
    </location>
</feature>
<feature type="region of interest" description="Disordered" evidence="1">
    <location>
        <begin position="1"/>
        <end position="29"/>
    </location>
</feature>
<evidence type="ECO:0000313" key="3">
    <source>
        <dbReference type="Proteomes" id="UP000758155"/>
    </source>
</evidence>
<feature type="region of interest" description="Disordered" evidence="1">
    <location>
        <begin position="80"/>
        <end position="155"/>
    </location>
</feature>
<dbReference type="AlphaFoldDB" id="A0A9P4WK93"/>
<keyword evidence="3" id="KW-1185">Reference proteome</keyword>
<reference evidence="2" key="1">
    <citation type="submission" date="2019-04" db="EMBL/GenBank/DDBJ databases">
        <title>Sequencing of skin fungus with MAO and IRED activity.</title>
        <authorList>
            <person name="Marsaioli A.J."/>
            <person name="Bonatto J.M.C."/>
            <person name="Reis Junior O."/>
        </authorList>
    </citation>
    <scope>NUCLEOTIDE SEQUENCE</scope>
    <source>
        <strain evidence="2">28M1</strain>
    </source>
</reference>
<feature type="compositionally biased region" description="Polar residues" evidence="1">
    <location>
        <begin position="1"/>
        <end position="11"/>
    </location>
</feature>
<evidence type="ECO:0000313" key="2">
    <source>
        <dbReference type="EMBL" id="KAF3035002.1"/>
    </source>
</evidence>
<protein>
    <submittedName>
        <fullName evidence="2">Uncharacterized protein</fullName>
    </submittedName>
</protein>
<name>A0A9P4WK93_9PLEO</name>
<dbReference type="PANTHER" id="PTHR37540:SF5">
    <property type="entry name" value="TRANSCRIPTION FACTOR DOMAIN-CONTAINING PROTEIN"/>
    <property type="match status" value="1"/>
</dbReference>
<sequence>MDRSFLFSSAINDPVPSNPNVATLSRTSNSPREAITATASANNNNNGGGFAFIVGNTPAEMKSKKHMTIVRKAAMRSYLENEKGDKRNEKKTRLVRVMSEDSTGSKSGVEGQDATIINVADDAQIHIPRKQSKSKSRSPAARKSPSPLSHEQILEAGPLVEPMRITLTLPYDAKDTPLFSSLGQNVDPFKTMFQSAYPRVSVEKLKFLCARVFGTRAMGRRWIPTVLSTPHTYLSTLCVASAHYDAILDRKAESIETISLRTEIIHILTQNLLHPVVERKVDDFNITTLIQLICSEVVGRKEIALDIHEKGLEDMINVRGGLSQLGLEGYLAHTISWVLVESAVLRERRPRSMFLDHCAANSRKEYPANVAAPESPLYRPRRHFETLKKSKSCRKEALELLEDVLVMTEHFLKQAKSARRQSETLLHMYRKIVAYPTIAELQGTGALKPLDHKYEAIRLTAILQATAMVKRTHLSEAVSAAAFAVSQRSSPTYSFSAPSQRGEAPSSPLSPLDPRHDPMTGMIMTSTYTNSNFASPSNATNCRPTFSVASMATSRPSIPSTTPYSSVASTATSHPSMTSLTSHQSVSSVATSHPSMSEISENWPFVPLEESRPSRPSGYSASDNPFFPFAMTGTRSTTTAFLTELKQAIFDSNLSDCWHDMGGVLMWIGLTVGAATHKHEDEVLKKWYSALALRASVILCFEHPQAVHSTVLKMSEVIEALSAPETSSTAVEKRRKTQDRT</sequence>
<dbReference type="EMBL" id="SWKV01000062">
    <property type="protein sequence ID" value="KAF3035002.1"/>
    <property type="molecule type" value="Genomic_DNA"/>
</dbReference>
<organism evidence="2 3">
    <name type="scientific">Didymella heteroderae</name>
    <dbReference type="NCBI Taxonomy" id="1769908"/>
    <lineage>
        <taxon>Eukaryota</taxon>
        <taxon>Fungi</taxon>
        <taxon>Dikarya</taxon>
        <taxon>Ascomycota</taxon>
        <taxon>Pezizomycotina</taxon>
        <taxon>Dothideomycetes</taxon>
        <taxon>Pleosporomycetidae</taxon>
        <taxon>Pleosporales</taxon>
        <taxon>Pleosporineae</taxon>
        <taxon>Didymellaceae</taxon>
        <taxon>Didymella</taxon>
    </lineage>
</organism>
<gene>
    <name evidence="2" type="ORF">E8E12_004237</name>
</gene>
<feature type="region of interest" description="Disordered" evidence="1">
    <location>
        <begin position="491"/>
        <end position="521"/>
    </location>
</feature>
<feature type="compositionally biased region" description="Low complexity" evidence="1">
    <location>
        <begin position="137"/>
        <end position="147"/>
    </location>
</feature>
<accession>A0A9P4WK93</accession>
<comment type="caution">
    <text evidence="2">The sequence shown here is derived from an EMBL/GenBank/DDBJ whole genome shotgun (WGS) entry which is preliminary data.</text>
</comment>
<feature type="region of interest" description="Disordered" evidence="1">
    <location>
        <begin position="553"/>
        <end position="579"/>
    </location>
</feature>
<dbReference type="OrthoDB" id="4159781at2759"/>
<proteinExistence type="predicted"/>
<dbReference type="Proteomes" id="UP000758155">
    <property type="component" value="Unassembled WGS sequence"/>
</dbReference>
<feature type="compositionally biased region" description="Basic and acidic residues" evidence="1">
    <location>
        <begin position="80"/>
        <end position="92"/>
    </location>
</feature>
<feature type="compositionally biased region" description="Polar residues" evidence="1">
    <location>
        <begin position="18"/>
        <end position="29"/>
    </location>
</feature>
<dbReference type="PANTHER" id="PTHR37540">
    <property type="entry name" value="TRANSCRIPTION FACTOR (ACR-2), PUTATIVE-RELATED-RELATED"/>
    <property type="match status" value="1"/>
</dbReference>